<comment type="caution">
    <text evidence="1">The sequence shown here is derived from an EMBL/GenBank/DDBJ whole genome shotgun (WGS) entry which is preliminary data.</text>
</comment>
<accession>A0ACB8U8X4</accession>
<name>A0ACB8U8X4_9APHY</name>
<sequence length="72" mass="8087">MDVNRDKGKGPELKIRGQAAAERQKNQAEDEAQDEHMPSPLERRESELKEQALRNKVVRTRKNSAAPTSSSS</sequence>
<dbReference type="EMBL" id="MU274908">
    <property type="protein sequence ID" value="KAI0090415.1"/>
    <property type="molecule type" value="Genomic_DNA"/>
</dbReference>
<dbReference type="Proteomes" id="UP001055072">
    <property type="component" value="Unassembled WGS sequence"/>
</dbReference>
<evidence type="ECO:0000313" key="2">
    <source>
        <dbReference type="Proteomes" id="UP001055072"/>
    </source>
</evidence>
<proteinExistence type="predicted"/>
<keyword evidence="2" id="KW-1185">Reference proteome</keyword>
<organism evidence="1 2">
    <name type="scientific">Irpex rosettiformis</name>
    <dbReference type="NCBI Taxonomy" id="378272"/>
    <lineage>
        <taxon>Eukaryota</taxon>
        <taxon>Fungi</taxon>
        <taxon>Dikarya</taxon>
        <taxon>Basidiomycota</taxon>
        <taxon>Agaricomycotina</taxon>
        <taxon>Agaricomycetes</taxon>
        <taxon>Polyporales</taxon>
        <taxon>Irpicaceae</taxon>
        <taxon>Irpex</taxon>
    </lineage>
</organism>
<reference evidence="1" key="1">
    <citation type="journal article" date="2021" name="Environ. Microbiol.">
        <title>Gene family expansions and transcriptome signatures uncover fungal adaptations to wood decay.</title>
        <authorList>
            <person name="Hage H."/>
            <person name="Miyauchi S."/>
            <person name="Viragh M."/>
            <person name="Drula E."/>
            <person name="Min B."/>
            <person name="Chaduli D."/>
            <person name="Navarro D."/>
            <person name="Favel A."/>
            <person name="Norest M."/>
            <person name="Lesage-Meessen L."/>
            <person name="Balint B."/>
            <person name="Merenyi Z."/>
            <person name="de Eugenio L."/>
            <person name="Morin E."/>
            <person name="Martinez A.T."/>
            <person name="Baldrian P."/>
            <person name="Stursova M."/>
            <person name="Martinez M.J."/>
            <person name="Novotny C."/>
            <person name="Magnuson J.K."/>
            <person name="Spatafora J.W."/>
            <person name="Maurice S."/>
            <person name="Pangilinan J."/>
            <person name="Andreopoulos W."/>
            <person name="LaButti K."/>
            <person name="Hundley H."/>
            <person name="Na H."/>
            <person name="Kuo A."/>
            <person name="Barry K."/>
            <person name="Lipzen A."/>
            <person name="Henrissat B."/>
            <person name="Riley R."/>
            <person name="Ahrendt S."/>
            <person name="Nagy L.G."/>
            <person name="Grigoriev I.V."/>
            <person name="Martin F."/>
            <person name="Rosso M.N."/>
        </authorList>
    </citation>
    <scope>NUCLEOTIDE SEQUENCE</scope>
    <source>
        <strain evidence="1">CBS 384.51</strain>
    </source>
</reference>
<protein>
    <submittedName>
        <fullName evidence="1">Uncharacterized protein</fullName>
    </submittedName>
</protein>
<evidence type="ECO:0000313" key="1">
    <source>
        <dbReference type="EMBL" id="KAI0090415.1"/>
    </source>
</evidence>
<gene>
    <name evidence="1" type="ORF">BDY19DRAFT_992611</name>
</gene>